<feature type="transmembrane region" description="Helical" evidence="1">
    <location>
        <begin position="21"/>
        <end position="39"/>
    </location>
</feature>
<reference evidence="2" key="1">
    <citation type="submission" date="2021-12" db="EMBL/GenBank/DDBJ databases">
        <authorList>
            <person name="King R."/>
        </authorList>
    </citation>
    <scope>NUCLEOTIDE SEQUENCE</scope>
</reference>
<dbReference type="PANTHER" id="PTHR36694">
    <property type="entry name" value="PASIFLORA 1, ISOFORM A-RELATED"/>
    <property type="match status" value="1"/>
</dbReference>
<feature type="transmembrane region" description="Helical" evidence="1">
    <location>
        <begin position="96"/>
        <end position="122"/>
    </location>
</feature>
<dbReference type="EMBL" id="OU963909">
    <property type="protein sequence ID" value="CAH0400262.1"/>
    <property type="molecule type" value="Genomic_DNA"/>
</dbReference>
<keyword evidence="1" id="KW-1133">Transmembrane helix</keyword>
<dbReference type="Proteomes" id="UP001153292">
    <property type="component" value="Chromosome 16"/>
</dbReference>
<feature type="transmembrane region" description="Helical" evidence="1">
    <location>
        <begin position="134"/>
        <end position="157"/>
    </location>
</feature>
<proteinExistence type="predicted"/>
<organism evidence="2 3">
    <name type="scientific">Chilo suppressalis</name>
    <name type="common">Asiatic rice borer moth</name>
    <dbReference type="NCBI Taxonomy" id="168631"/>
    <lineage>
        <taxon>Eukaryota</taxon>
        <taxon>Metazoa</taxon>
        <taxon>Ecdysozoa</taxon>
        <taxon>Arthropoda</taxon>
        <taxon>Hexapoda</taxon>
        <taxon>Insecta</taxon>
        <taxon>Pterygota</taxon>
        <taxon>Neoptera</taxon>
        <taxon>Endopterygota</taxon>
        <taxon>Lepidoptera</taxon>
        <taxon>Glossata</taxon>
        <taxon>Ditrysia</taxon>
        <taxon>Pyraloidea</taxon>
        <taxon>Crambidae</taxon>
        <taxon>Crambinae</taxon>
        <taxon>Chilo</taxon>
    </lineage>
</organism>
<evidence type="ECO:0000313" key="3">
    <source>
        <dbReference type="Proteomes" id="UP001153292"/>
    </source>
</evidence>
<protein>
    <recommendedName>
        <fullName evidence="4">MARVEL domain-containing protein</fullName>
    </recommendedName>
</protein>
<dbReference type="PANTHER" id="PTHR36694:SF11">
    <property type="entry name" value="LP21121P-RELATED"/>
    <property type="match status" value="1"/>
</dbReference>
<evidence type="ECO:0000256" key="1">
    <source>
        <dbReference type="SAM" id="Phobius"/>
    </source>
</evidence>
<evidence type="ECO:0000313" key="2">
    <source>
        <dbReference type="EMBL" id="CAH0400262.1"/>
    </source>
</evidence>
<evidence type="ECO:0008006" key="4">
    <source>
        <dbReference type="Google" id="ProtNLM"/>
    </source>
</evidence>
<keyword evidence="1" id="KW-0812">Transmembrane</keyword>
<keyword evidence="3" id="KW-1185">Reference proteome</keyword>
<name>A0ABN8B2L7_CHISP</name>
<keyword evidence="1" id="KW-0472">Membrane</keyword>
<accession>A0ABN8B2L7</accession>
<sequence length="202" mass="23396">MENFRVNKCCYCIGLRTGSLIIAYIYLIDSFCTIASSWSYRNMLADNYEVEQNNKMGAIALFVCLSVAILILIIIFILSIVALIGMHRDKETHIKAFVICFVAHIVMRIILSIIYFIIYFALKTSYTSFSQLSNAGFSIFLAAIYIYFLIVLTSYYYEMQGSTAYRKLKNRCDAREWGILIGRNHLVWRYSITSFTFLFIVI</sequence>
<feature type="transmembrane region" description="Helical" evidence="1">
    <location>
        <begin position="59"/>
        <end position="84"/>
    </location>
</feature>
<gene>
    <name evidence="2" type="ORF">CHILSU_LOCUS3451</name>
</gene>